<dbReference type="EMBL" id="KL197746">
    <property type="protein sequence ID" value="KDQ51651.1"/>
    <property type="molecule type" value="Genomic_DNA"/>
</dbReference>
<reference evidence="2" key="1">
    <citation type="journal article" date="2014" name="Proc. Natl. Acad. Sci. U.S.A.">
        <title>Extensive sampling of basidiomycete genomes demonstrates inadequacy of the white-rot/brown-rot paradigm for wood decay fungi.</title>
        <authorList>
            <person name="Riley R."/>
            <person name="Salamov A.A."/>
            <person name="Brown D.W."/>
            <person name="Nagy L.G."/>
            <person name="Floudas D."/>
            <person name="Held B.W."/>
            <person name="Levasseur A."/>
            <person name="Lombard V."/>
            <person name="Morin E."/>
            <person name="Otillar R."/>
            <person name="Lindquist E.A."/>
            <person name="Sun H."/>
            <person name="LaButti K.M."/>
            <person name="Schmutz J."/>
            <person name="Jabbour D."/>
            <person name="Luo H."/>
            <person name="Baker S.E."/>
            <person name="Pisabarro A.G."/>
            <person name="Walton J.D."/>
            <person name="Blanchette R.A."/>
            <person name="Henrissat B."/>
            <person name="Martin F."/>
            <person name="Cullen D."/>
            <person name="Hibbett D.S."/>
            <person name="Grigoriev I.V."/>
        </authorList>
    </citation>
    <scope>NUCLEOTIDE SEQUENCE [LARGE SCALE GENOMIC DNA]</scope>
    <source>
        <strain evidence="2">MUCL 33604</strain>
    </source>
</reference>
<accession>A0A067PMU9</accession>
<dbReference type="InParanoid" id="A0A067PMU9"/>
<protein>
    <submittedName>
        <fullName evidence="1">Uncharacterized protein</fullName>
    </submittedName>
</protein>
<gene>
    <name evidence="1" type="ORF">JAAARDRAFT_62350</name>
</gene>
<organism evidence="1 2">
    <name type="scientific">Jaapia argillacea MUCL 33604</name>
    <dbReference type="NCBI Taxonomy" id="933084"/>
    <lineage>
        <taxon>Eukaryota</taxon>
        <taxon>Fungi</taxon>
        <taxon>Dikarya</taxon>
        <taxon>Basidiomycota</taxon>
        <taxon>Agaricomycotina</taxon>
        <taxon>Agaricomycetes</taxon>
        <taxon>Agaricomycetidae</taxon>
        <taxon>Jaapiales</taxon>
        <taxon>Jaapiaceae</taxon>
        <taxon>Jaapia</taxon>
    </lineage>
</organism>
<sequence length="69" mass="7820">MAFPAGGDGPRERHSGGIWRWTHPNVNLMRRMVRSQCSGYEHDSFSWRIHTKSYATRSFILNGGDGLGL</sequence>
<dbReference type="AlphaFoldDB" id="A0A067PMU9"/>
<dbReference type="HOGENOM" id="CLU_2776270_0_0_1"/>
<name>A0A067PMU9_9AGAM</name>
<dbReference type="Proteomes" id="UP000027265">
    <property type="component" value="Unassembled WGS sequence"/>
</dbReference>
<evidence type="ECO:0000313" key="2">
    <source>
        <dbReference type="Proteomes" id="UP000027265"/>
    </source>
</evidence>
<evidence type="ECO:0000313" key="1">
    <source>
        <dbReference type="EMBL" id="KDQ51651.1"/>
    </source>
</evidence>
<proteinExistence type="predicted"/>
<keyword evidence="2" id="KW-1185">Reference proteome</keyword>